<dbReference type="EMBL" id="JABBWK010000079">
    <property type="protein sequence ID" value="KAG1894530.1"/>
    <property type="molecule type" value="Genomic_DNA"/>
</dbReference>
<name>A0AAD4DVF4_9AGAM</name>
<reference evidence="1" key="1">
    <citation type="journal article" date="2020" name="New Phytol.">
        <title>Comparative genomics reveals dynamic genome evolution in host specialist ectomycorrhizal fungi.</title>
        <authorList>
            <person name="Lofgren L.A."/>
            <person name="Nguyen N.H."/>
            <person name="Vilgalys R."/>
            <person name="Ruytinx J."/>
            <person name="Liao H.L."/>
            <person name="Branco S."/>
            <person name="Kuo A."/>
            <person name="LaButti K."/>
            <person name="Lipzen A."/>
            <person name="Andreopoulos W."/>
            <person name="Pangilinan J."/>
            <person name="Riley R."/>
            <person name="Hundley H."/>
            <person name="Na H."/>
            <person name="Barry K."/>
            <person name="Grigoriev I.V."/>
            <person name="Stajich J.E."/>
            <person name="Kennedy P.G."/>
        </authorList>
    </citation>
    <scope>NUCLEOTIDE SEQUENCE</scope>
    <source>
        <strain evidence="1">FC203</strain>
    </source>
</reference>
<dbReference type="AlphaFoldDB" id="A0AAD4DVF4"/>
<evidence type="ECO:0000313" key="2">
    <source>
        <dbReference type="Proteomes" id="UP001195769"/>
    </source>
</evidence>
<sequence length="451" mass="51743">MIKEILVVPDPGRKKTQLQLQQQTYIDWVVASLPQQEADYLLGNKDLDGLIFAATVQQLRGQELPEGHKMVYINEVLLMWHTIDVSPNNCLRACYMDFKTFTEIIHMRLDKLQLAMKKFAAVWGGLDLTKNYREAPVLFRLSNSSRDQGDSTLCCTFERYMWALRRLEGVLPVWPGILECRAASHDYNAITLLDSIARDVTQSHRPTTELITSGTRLDPQIPKPVVLKREASASRQFIKYPVKQKMLDEAKECGEYRLFMQPYVPEWDEVGQWRCLMVNQALFCIFIHPGSSRLTHHNSRVLDHSLREDGWSLKELGMLRKSNPDHCNFMIREGGTRAEISRAQAEIQEFLVTTLAVFIRGEEVMLGRQGLENRLRPSSLRVSARVDLSVITDPESKKLHYFVTGVSRGPGMMLYGSVDTNTIRRYALEFAHPFECWIGPRNPRPQTTSSI</sequence>
<dbReference type="GeneID" id="64662385"/>
<accession>A0AAD4DVF4</accession>
<evidence type="ECO:0000313" key="1">
    <source>
        <dbReference type="EMBL" id="KAG1894530.1"/>
    </source>
</evidence>
<protein>
    <submittedName>
        <fullName evidence="1">Uncharacterized protein</fullName>
    </submittedName>
</protein>
<proteinExistence type="predicted"/>
<organism evidence="1 2">
    <name type="scientific">Suillus fuscotomentosus</name>
    <dbReference type="NCBI Taxonomy" id="1912939"/>
    <lineage>
        <taxon>Eukaryota</taxon>
        <taxon>Fungi</taxon>
        <taxon>Dikarya</taxon>
        <taxon>Basidiomycota</taxon>
        <taxon>Agaricomycotina</taxon>
        <taxon>Agaricomycetes</taxon>
        <taxon>Agaricomycetidae</taxon>
        <taxon>Boletales</taxon>
        <taxon>Suillineae</taxon>
        <taxon>Suillaceae</taxon>
        <taxon>Suillus</taxon>
    </lineage>
</organism>
<dbReference type="RefSeq" id="XP_041220106.1">
    <property type="nucleotide sequence ID" value="XM_041368087.1"/>
</dbReference>
<comment type="caution">
    <text evidence="1">The sequence shown here is derived from an EMBL/GenBank/DDBJ whole genome shotgun (WGS) entry which is preliminary data.</text>
</comment>
<keyword evidence="2" id="KW-1185">Reference proteome</keyword>
<dbReference type="Proteomes" id="UP001195769">
    <property type="component" value="Unassembled WGS sequence"/>
</dbReference>
<gene>
    <name evidence="1" type="ORF">F5891DRAFT_1195225</name>
</gene>